<evidence type="ECO:0000259" key="1">
    <source>
        <dbReference type="Pfam" id="PF01261"/>
    </source>
</evidence>
<dbReference type="InterPro" id="IPR036237">
    <property type="entry name" value="Xyl_isomerase-like_sf"/>
</dbReference>
<evidence type="ECO:0000313" key="3">
    <source>
        <dbReference type="Proteomes" id="UP000319852"/>
    </source>
</evidence>
<dbReference type="PANTHER" id="PTHR12110:SF53">
    <property type="entry name" value="BLR5974 PROTEIN"/>
    <property type="match status" value="1"/>
</dbReference>
<evidence type="ECO:0000313" key="2">
    <source>
        <dbReference type="EMBL" id="QDT01350.1"/>
    </source>
</evidence>
<dbReference type="InterPro" id="IPR013022">
    <property type="entry name" value="Xyl_isomerase-like_TIM-brl"/>
</dbReference>
<dbReference type="Gene3D" id="3.20.20.150">
    <property type="entry name" value="Divalent-metal-dependent TIM barrel enzymes"/>
    <property type="match status" value="1"/>
</dbReference>
<keyword evidence="2" id="KW-0413">Isomerase</keyword>
<dbReference type="GO" id="GO:0016853">
    <property type="term" value="F:isomerase activity"/>
    <property type="evidence" value="ECO:0007669"/>
    <property type="project" value="UniProtKB-KW"/>
</dbReference>
<reference evidence="2 3" key="1">
    <citation type="submission" date="2019-02" db="EMBL/GenBank/DDBJ databases">
        <title>Deep-cultivation of Planctomycetes and their phenomic and genomic characterization uncovers novel biology.</title>
        <authorList>
            <person name="Wiegand S."/>
            <person name="Jogler M."/>
            <person name="Boedeker C."/>
            <person name="Pinto D."/>
            <person name="Vollmers J."/>
            <person name="Rivas-Marin E."/>
            <person name="Kohn T."/>
            <person name="Peeters S.H."/>
            <person name="Heuer A."/>
            <person name="Rast P."/>
            <person name="Oberbeckmann S."/>
            <person name="Bunk B."/>
            <person name="Jeske O."/>
            <person name="Meyerdierks A."/>
            <person name="Storesund J.E."/>
            <person name="Kallscheuer N."/>
            <person name="Luecker S."/>
            <person name="Lage O.M."/>
            <person name="Pohl T."/>
            <person name="Merkel B.J."/>
            <person name="Hornburger P."/>
            <person name="Mueller R.-W."/>
            <person name="Bruemmer F."/>
            <person name="Labrenz M."/>
            <person name="Spormann A.M."/>
            <person name="Op den Camp H."/>
            <person name="Overmann J."/>
            <person name="Amann R."/>
            <person name="Jetten M.S.M."/>
            <person name="Mascher T."/>
            <person name="Medema M.H."/>
            <person name="Devos D.P."/>
            <person name="Kaster A.-K."/>
            <person name="Ovreas L."/>
            <person name="Rohde M."/>
            <person name="Galperin M.Y."/>
            <person name="Jogler C."/>
        </authorList>
    </citation>
    <scope>NUCLEOTIDE SEQUENCE [LARGE SCALE GENOMIC DNA]</scope>
    <source>
        <strain evidence="2 3">HG15A2</strain>
    </source>
</reference>
<keyword evidence="3" id="KW-1185">Reference proteome</keyword>
<dbReference type="InterPro" id="IPR050312">
    <property type="entry name" value="IolE/XylAMocC-like"/>
</dbReference>
<name>A0A517N2H5_9BACT</name>
<dbReference type="KEGG" id="amob:HG15A2_46920"/>
<dbReference type="Proteomes" id="UP000319852">
    <property type="component" value="Chromosome"/>
</dbReference>
<feature type="domain" description="Xylose isomerase-like TIM barrel" evidence="1">
    <location>
        <begin position="21"/>
        <end position="232"/>
    </location>
</feature>
<dbReference type="AlphaFoldDB" id="A0A517N2H5"/>
<protein>
    <submittedName>
        <fullName evidence="2">Xylose isomerase-like TIM barrel</fullName>
    </submittedName>
</protein>
<accession>A0A517N2H5</accession>
<dbReference type="SUPFAM" id="SSF51658">
    <property type="entry name" value="Xylose isomerase-like"/>
    <property type="match status" value="1"/>
</dbReference>
<dbReference type="EMBL" id="CP036263">
    <property type="protein sequence ID" value="QDT01350.1"/>
    <property type="molecule type" value="Genomic_DNA"/>
</dbReference>
<gene>
    <name evidence="2" type="ORF">HG15A2_46920</name>
</gene>
<proteinExistence type="predicted"/>
<dbReference type="Pfam" id="PF01261">
    <property type="entry name" value="AP_endonuc_2"/>
    <property type="match status" value="1"/>
</dbReference>
<dbReference type="RefSeq" id="WP_246117829.1">
    <property type="nucleotide sequence ID" value="NZ_CP036263.1"/>
</dbReference>
<sequence>MIVCASMECLPDLPREEVPGALVDLEYTAIELPVHSSGVSWYQPSAVAANLEEATEKFRDTKRLNISAFSFDTDDTGDAYYEQFGALCKLAKSLRVVPIVVPAAKQGTPFNEEIDRLRELVKIASMEGCLVAMKTTIGCMSEDPDTAAVLCDNVKGLGVCLDPSCFITGPWQGKDFGKIVPYTFHVQMRDSTTSKMHVRVGQGEMDYAKLIGQLEAANYKGALSVHMPPLEDLDHRAEMRKMRLLLESLL</sequence>
<dbReference type="PANTHER" id="PTHR12110">
    <property type="entry name" value="HYDROXYPYRUVATE ISOMERASE"/>
    <property type="match status" value="1"/>
</dbReference>
<organism evidence="2 3">
    <name type="scientific">Adhaeretor mobilis</name>
    <dbReference type="NCBI Taxonomy" id="1930276"/>
    <lineage>
        <taxon>Bacteria</taxon>
        <taxon>Pseudomonadati</taxon>
        <taxon>Planctomycetota</taxon>
        <taxon>Planctomycetia</taxon>
        <taxon>Pirellulales</taxon>
        <taxon>Lacipirellulaceae</taxon>
        <taxon>Adhaeretor</taxon>
    </lineage>
</organism>